<evidence type="ECO:0000259" key="1">
    <source>
        <dbReference type="PROSITE" id="PS51411"/>
    </source>
</evidence>
<dbReference type="PANTHER" id="PTHR43830">
    <property type="entry name" value="PROTEIN PSP1"/>
    <property type="match status" value="1"/>
</dbReference>
<reference evidence="2 3" key="1">
    <citation type="submission" date="2009-12" db="EMBL/GenBank/DDBJ databases">
        <title>The draft genome of Batrachochytrium dendrobatidis.</title>
        <authorList>
            <consortium name="US DOE Joint Genome Institute (JGI-PGF)"/>
            <person name="Kuo A."/>
            <person name="Salamov A."/>
            <person name="Schmutz J."/>
            <person name="Lucas S."/>
            <person name="Pitluck S."/>
            <person name="Rosenblum E."/>
            <person name="Stajich J."/>
            <person name="Eisen M."/>
            <person name="Grigoriev I.V."/>
        </authorList>
    </citation>
    <scope>NUCLEOTIDE SEQUENCE [LARGE SCALE GENOMIC DNA]</scope>
    <source>
        <strain evidence="3">JAM81 / FGSC 10211</strain>
    </source>
</reference>
<gene>
    <name evidence="2" type="ORF">BATDEDRAFT_8650</name>
</gene>
<dbReference type="OrthoDB" id="243127at2759"/>
<name>F4NUA0_BATDJ</name>
<dbReference type="NCBIfam" id="NF041131">
    <property type="entry name" value="RicT_YaaT_fam"/>
    <property type="match status" value="1"/>
</dbReference>
<dbReference type="InParanoid" id="F4NUA0"/>
<dbReference type="RefSeq" id="XP_006675033.1">
    <property type="nucleotide sequence ID" value="XM_006674970.1"/>
</dbReference>
<feature type="domain" description="PSP1 C-terminal" evidence="1">
    <location>
        <begin position="83"/>
        <end position="168"/>
    </location>
</feature>
<dbReference type="HOGENOM" id="CLU_080493_0_0_1"/>
<dbReference type="EMBL" id="GL882879">
    <property type="protein sequence ID" value="EGF83983.1"/>
    <property type="molecule type" value="Genomic_DNA"/>
</dbReference>
<protein>
    <recommendedName>
        <fullName evidence="1">PSP1 C-terminal domain-containing protein</fullName>
    </recommendedName>
</protein>
<dbReference type="PANTHER" id="PTHR43830:SF3">
    <property type="entry name" value="PROTEIN PSP1"/>
    <property type="match status" value="1"/>
</dbReference>
<evidence type="ECO:0000313" key="3">
    <source>
        <dbReference type="Proteomes" id="UP000007241"/>
    </source>
</evidence>
<evidence type="ECO:0000313" key="2">
    <source>
        <dbReference type="EMBL" id="EGF83983.1"/>
    </source>
</evidence>
<sequence length="174" mass="20319">MFKFPLYVVEFKAGRVDYFYTTDSSVGAISVGDLAIVEADRGKDLGKVIDTGINSFQDLQLYQATHPDALVDSHMSNKEVYPKRIFRLAQGQEIGMLLSKGQDEAKAMNVCQVKIRQRKLAMEIVDAEYQWDRRKLTFYFVAERRVDFRELVRELFKIFKMRIWMCAVNPMRQE</sequence>
<dbReference type="GeneID" id="18242461"/>
<proteinExistence type="predicted"/>
<dbReference type="InterPro" id="IPR047767">
    <property type="entry name" value="PSP1-like"/>
</dbReference>
<dbReference type="Proteomes" id="UP000007241">
    <property type="component" value="Unassembled WGS sequence"/>
</dbReference>
<dbReference type="OMA" id="EYKIRIW"/>
<dbReference type="InterPro" id="IPR007557">
    <property type="entry name" value="PSP1_C"/>
</dbReference>
<dbReference type="GO" id="GO:0003729">
    <property type="term" value="F:mRNA binding"/>
    <property type="evidence" value="ECO:0000318"/>
    <property type="project" value="GO_Central"/>
</dbReference>
<keyword evidence="3" id="KW-1185">Reference proteome</keyword>
<dbReference type="PROSITE" id="PS51411">
    <property type="entry name" value="PSP1_C"/>
    <property type="match status" value="1"/>
</dbReference>
<organism evidence="2 3">
    <name type="scientific">Batrachochytrium dendrobatidis (strain JAM81 / FGSC 10211)</name>
    <name type="common">Frog chytrid fungus</name>
    <dbReference type="NCBI Taxonomy" id="684364"/>
    <lineage>
        <taxon>Eukaryota</taxon>
        <taxon>Fungi</taxon>
        <taxon>Fungi incertae sedis</taxon>
        <taxon>Chytridiomycota</taxon>
        <taxon>Chytridiomycota incertae sedis</taxon>
        <taxon>Chytridiomycetes</taxon>
        <taxon>Rhizophydiales</taxon>
        <taxon>Rhizophydiales incertae sedis</taxon>
        <taxon>Batrachochytrium</taxon>
    </lineage>
</organism>
<accession>F4NUA0</accession>
<dbReference type="Pfam" id="PF04468">
    <property type="entry name" value="PSP1"/>
    <property type="match status" value="1"/>
</dbReference>
<dbReference type="AlphaFoldDB" id="F4NUA0"/>
<dbReference type="GO" id="GO:0005737">
    <property type="term" value="C:cytoplasm"/>
    <property type="evidence" value="ECO:0000318"/>
    <property type="project" value="GO_Central"/>
</dbReference>